<protein>
    <submittedName>
        <fullName evidence="1">Uncharacterized protein</fullName>
    </submittedName>
</protein>
<reference evidence="2" key="1">
    <citation type="journal article" date="2023" name="G3 (Bethesda)">
        <title>Genome assembly and association tests identify interacting loci associated with vigor, precocity, and sex in interspecific pistachio rootstocks.</title>
        <authorList>
            <person name="Palmer W."/>
            <person name="Jacygrad E."/>
            <person name="Sagayaradj S."/>
            <person name="Cavanaugh K."/>
            <person name="Han R."/>
            <person name="Bertier L."/>
            <person name="Beede B."/>
            <person name="Kafkas S."/>
            <person name="Golino D."/>
            <person name="Preece J."/>
            <person name="Michelmore R."/>
        </authorList>
    </citation>
    <scope>NUCLEOTIDE SEQUENCE [LARGE SCALE GENOMIC DNA]</scope>
</reference>
<dbReference type="Proteomes" id="UP001164250">
    <property type="component" value="Chromosome 12"/>
</dbReference>
<comment type="caution">
    <text evidence="1">The sequence shown here is derived from an EMBL/GenBank/DDBJ whole genome shotgun (WGS) entry which is preliminary data.</text>
</comment>
<organism evidence="1 2">
    <name type="scientific">Pistacia atlantica</name>
    <dbReference type="NCBI Taxonomy" id="434234"/>
    <lineage>
        <taxon>Eukaryota</taxon>
        <taxon>Viridiplantae</taxon>
        <taxon>Streptophyta</taxon>
        <taxon>Embryophyta</taxon>
        <taxon>Tracheophyta</taxon>
        <taxon>Spermatophyta</taxon>
        <taxon>Magnoliopsida</taxon>
        <taxon>eudicotyledons</taxon>
        <taxon>Gunneridae</taxon>
        <taxon>Pentapetalae</taxon>
        <taxon>rosids</taxon>
        <taxon>malvids</taxon>
        <taxon>Sapindales</taxon>
        <taxon>Anacardiaceae</taxon>
        <taxon>Pistacia</taxon>
    </lineage>
</organism>
<evidence type="ECO:0000313" key="2">
    <source>
        <dbReference type="Proteomes" id="UP001164250"/>
    </source>
</evidence>
<proteinExistence type="predicted"/>
<gene>
    <name evidence="1" type="ORF">Patl1_11128</name>
</gene>
<dbReference type="EMBL" id="CM047908">
    <property type="protein sequence ID" value="KAJ0082178.1"/>
    <property type="molecule type" value="Genomic_DNA"/>
</dbReference>
<name>A0ACC1A738_9ROSI</name>
<keyword evidence="2" id="KW-1185">Reference proteome</keyword>
<evidence type="ECO:0000313" key="1">
    <source>
        <dbReference type="EMBL" id="KAJ0082178.1"/>
    </source>
</evidence>
<sequence length="68" mass="7650">MIPVGTGFKGLVYSSRQPNNILLETHTKNLFGRGMGEIFLHHRELFASCISKTLHDTSEQSLRGFNES</sequence>
<accession>A0ACC1A738</accession>